<protein>
    <submittedName>
        <fullName evidence="1">Uncharacterized protein</fullName>
    </submittedName>
</protein>
<keyword evidence="2" id="KW-1185">Reference proteome</keyword>
<accession>A0A9D4GGZ6</accession>
<dbReference type="Proteomes" id="UP000828390">
    <property type="component" value="Unassembled WGS sequence"/>
</dbReference>
<dbReference type="EMBL" id="JAIWYP010000006">
    <property type="protein sequence ID" value="KAH3815279.1"/>
    <property type="molecule type" value="Genomic_DNA"/>
</dbReference>
<sequence length="70" mass="8412">MKLFCRFFLQREIPLDIKNLLNSKDWVMMNNNKNLSHEDWSSSSNVADTLNCVYMSEAPWYQRSLLVIRR</sequence>
<reference evidence="1" key="1">
    <citation type="journal article" date="2019" name="bioRxiv">
        <title>The Genome of the Zebra Mussel, Dreissena polymorpha: A Resource for Invasive Species Research.</title>
        <authorList>
            <person name="McCartney M.A."/>
            <person name="Auch B."/>
            <person name="Kono T."/>
            <person name="Mallez S."/>
            <person name="Zhang Y."/>
            <person name="Obille A."/>
            <person name="Becker A."/>
            <person name="Abrahante J.E."/>
            <person name="Garbe J."/>
            <person name="Badalamenti J.P."/>
            <person name="Herman A."/>
            <person name="Mangelson H."/>
            <person name="Liachko I."/>
            <person name="Sullivan S."/>
            <person name="Sone E.D."/>
            <person name="Koren S."/>
            <person name="Silverstein K.A.T."/>
            <person name="Beckman K.B."/>
            <person name="Gohl D.M."/>
        </authorList>
    </citation>
    <scope>NUCLEOTIDE SEQUENCE</scope>
    <source>
        <strain evidence="1">Duluth1</strain>
        <tissue evidence="1">Whole animal</tissue>
    </source>
</reference>
<proteinExistence type="predicted"/>
<evidence type="ECO:0000313" key="2">
    <source>
        <dbReference type="Proteomes" id="UP000828390"/>
    </source>
</evidence>
<evidence type="ECO:0000313" key="1">
    <source>
        <dbReference type="EMBL" id="KAH3815279.1"/>
    </source>
</evidence>
<organism evidence="1 2">
    <name type="scientific">Dreissena polymorpha</name>
    <name type="common">Zebra mussel</name>
    <name type="synonym">Mytilus polymorpha</name>
    <dbReference type="NCBI Taxonomy" id="45954"/>
    <lineage>
        <taxon>Eukaryota</taxon>
        <taxon>Metazoa</taxon>
        <taxon>Spiralia</taxon>
        <taxon>Lophotrochozoa</taxon>
        <taxon>Mollusca</taxon>
        <taxon>Bivalvia</taxon>
        <taxon>Autobranchia</taxon>
        <taxon>Heteroconchia</taxon>
        <taxon>Euheterodonta</taxon>
        <taxon>Imparidentia</taxon>
        <taxon>Neoheterodontei</taxon>
        <taxon>Myida</taxon>
        <taxon>Dreissenoidea</taxon>
        <taxon>Dreissenidae</taxon>
        <taxon>Dreissena</taxon>
    </lineage>
</organism>
<name>A0A9D4GGZ6_DREPO</name>
<comment type="caution">
    <text evidence="1">The sequence shown here is derived from an EMBL/GenBank/DDBJ whole genome shotgun (WGS) entry which is preliminary data.</text>
</comment>
<gene>
    <name evidence="1" type="ORF">DPMN_143801</name>
</gene>
<reference evidence="1" key="2">
    <citation type="submission" date="2020-11" db="EMBL/GenBank/DDBJ databases">
        <authorList>
            <person name="McCartney M.A."/>
            <person name="Auch B."/>
            <person name="Kono T."/>
            <person name="Mallez S."/>
            <person name="Becker A."/>
            <person name="Gohl D.M."/>
            <person name="Silverstein K.A.T."/>
            <person name="Koren S."/>
            <person name="Bechman K.B."/>
            <person name="Herman A."/>
            <person name="Abrahante J.E."/>
            <person name="Garbe J."/>
        </authorList>
    </citation>
    <scope>NUCLEOTIDE SEQUENCE</scope>
    <source>
        <strain evidence="1">Duluth1</strain>
        <tissue evidence="1">Whole animal</tissue>
    </source>
</reference>
<dbReference type="AlphaFoldDB" id="A0A9D4GGZ6"/>